<name>A0AAD9N2Q9_9ANNE</name>
<evidence type="ECO:0000313" key="3">
    <source>
        <dbReference type="Proteomes" id="UP001208570"/>
    </source>
</evidence>
<sequence length="661" mass="72034">MGIRTIGLFVLCFTLQQDGIIMMMFRVSIRNADARKLPKYPQRVRSYSDSGTASGVELPVSGDVTETVDSRSYGSENCVDTSNQITYTPPPPKPESYGNSCSPLANMVNQSAPSVPVHVMCRSPMTHPQSQPQIPTQLQSASQPQMIPVGATPSGPQQASPHTYNTRTTLNNCTMNGAMGGMAPSQLQDSLPLGSHLPCLPYIAVPFGDTITGPVNYRVLPSSDPRGIDLPMHDLSTIRFFFNLGVAYYQIFTYMSGQPAAPSTQHVQAPMMYPTGGEVQYTVTPAHQMPPTLVMRPPVESDFSGQCQTDKALVKDQHSKTSPDIHTHYLINMNSLPCAVEKHSDENEGEKLQTDERTNSVGFGETKDEPGDKSESEPVCNGEDKHNESTELCGCPSDNCDKHEHHDSGCVSDASSGNGETQSHNHETGLDQTKNKTVINVKDHCDAEVGQSETGSQHSQDVYNDDDILELLRQPVFTRPYRNKQNRKAVTPKLVRPIKDIPPRFKKLLEAEAIAQAAALRKNQYEGAPLIRQIMMGRNRRQRHLDNLSNIGKYSQPSFNPNAQCFIPGQPYQCSFDQSNNAIGYGSFNSLADACGSGHPYVENSGGAGSVDGPVTVSNTPTYTLHIVDGTPSSVCSATEGYYCECPSNSVCVSSSGTYYF</sequence>
<gene>
    <name evidence="2" type="ORF">LSH36_301g03038</name>
</gene>
<protein>
    <submittedName>
        <fullName evidence="2">Uncharacterized protein</fullName>
    </submittedName>
</protein>
<dbReference type="EMBL" id="JAODUP010000301">
    <property type="protein sequence ID" value="KAK2153308.1"/>
    <property type="molecule type" value="Genomic_DNA"/>
</dbReference>
<dbReference type="Proteomes" id="UP001208570">
    <property type="component" value="Unassembled WGS sequence"/>
</dbReference>
<feature type="region of interest" description="Disordered" evidence="1">
    <location>
        <begin position="404"/>
        <end position="436"/>
    </location>
</feature>
<proteinExistence type="predicted"/>
<feature type="region of interest" description="Disordered" evidence="1">
    <location>
        <begin position="66"/>
        <end position="97"/>
    </location>
</feature>
<evidence type="ECO:0000313" key="2">
    <source>
        <dbReference type="EMBL" id="KAK2153308.1"/>
    </source>
</evidence>
<comment type="caution">
    <text evidence="2">The sequence shown here is derived from an EMBL/GenBank/DDBJ whole genome shotgun (WGS) entry which is preliminary data.</text>
</comment>
<organism evidence="2 3">
    <name type="scientific">Paralvinella palmiformis</name>
    <dbReference type="NCBI Taxonomy" id="53620"/>
    <lineage>
        <taxon>Eukaryota</taxon>
        <taxon>Metazoa</taxon>
        <taxon>Spiralia</taxon>
        <taxon>Lophotrochozoa</taxon>
        <taxon>Annelida</taxon>
        <taxon>Polychaeta</taxon>
        <taxon>Sedentaria</taxon>
        <taxon>Canalipalpata</taxon>
        <taxon>Terebellida</taxon>
        <taxon>Terebelliformia</taxon>
        <taxon>Alvinellidae</taxon>
        <taxon>Paralvinella</taxon>
    </lineage>
</organism>
<feature type="region of interest" description="Disordered" evidence="1">
    <location>
        <begin position="342"/>
        <end position="388"/>
    </location>
</feature>
<feature type="compositionally biased region" description="Basic and acidic residues" evidence="1">
    <location>
        <begin position="342"/>
        <end position="358"/>
    </location>
</feature>
<reference evidence="2" key="1">
    <citation type="journal article" date="2023" name="Mol. Biol. Evol.">
        <title>Third-Generation Sequencing Reveals the Adaptive Role of the Epigenome in Three Deep-Sea Polychaetes.</title>
        <authorList>
            <person name="Perez M."/>
            <person name="Aroh O."/>
            <person name="Sun Y."/>
            <person name="Lan Y."/>
            <person name="Juniper S.K."/>
            <person name="Young C.R."/>
            <person name="Angers B."/>
            <person name="Qian P.Y."/>
        </authorList>
    </citation>
    <scope>NUCLEOTIDE SEQUENCE</scope>
    <source>
        <strain evidence="2">P08H-3</strain>
    </source>
</reference>
<keyword evidence="3" id="KW-1185">Reference proteome</keyword>
<dbReference type="AlphaFoldDB" id="A0AAD9N2Q9"/>
<feature type="compositionally biased region" description="Basic and acidic residues" evidence="1">
    <location>
        <begin position="365"/>
        <end position="388"/>
    </location>
</feature>
<feature type="compositionally biased region" description="Polar residues" evidence="1">
    <location>
        <begin position="70"/>
        <end position="87"/>
    </location>
</feature>
<evidence type="ECO:0000256" key="1">
    <source>
        <dbReference type="SAM" id="MobiDB-lite"/>
    </source>
</evidence>
<feature type="compositionally biased region" description="Polar residues" evidence="1">
    <location>
        <begin position="413"/>
        <end position="422"/>
    </location>
</feature>
<accession>A0AAD9N2Q9</accession>